<keyword evidence="3" id="KW-1185">Reference proteome</keyword>
<evidence type="ECO:0000313" key="2">
    <source>
        <dbReference type="EMBL" id="OQV16689.1"/>
    </source>
</evidence>
<accession>A0A1W0WND0</accession>
<dbReference type="EMBL" id="MTYJ01000071">
    <property type="protein sequence ID" value="OQV16689.1"/>
    <property type="molecule type" value="Genomic_DNA"/>
</dbReference>
<feature type="region of interest" description="Disordered" evidence="1">
    <location>
        <begin position="57"/>
        <end position="76"/>
    </location>
</feature>
<proteinExistence type="predicted"/>
<dbReference type="Proteomes" id="UP000192578">
    <property type="component" value="Unassembled WGS sequence"/>
</dbReference>
<comment type="caution">
    <text evidence="2">The sequence shown here is derived from an EMBL/GenBank/DDBJ whole genome shotgun (WGS) entry which is preliminary data.</text>
</comment>
<evidence type="ECO:0000256" key="1">
    <source>
        <dbReference type="SAM" id="MobiDB-lite"/>
    </source>
</evidence>
<name>A0A1W0WND0_HYPEX</name>
<gene>
    <name evidence="2" type="ORF">BV898_09200</name>
</gene>
<sequence>MALRASRLLASSLQTSSFHSVRLAAAGNVLINGSGNHGFAKHDATPRRSLSLTAVTQASHGAHGTGSSGHHDSSKGVVDRSAYESWQLYRTNKNKTWVAKDMTPEEIALESVENRVFFREQFWAEFVDLFRPKSKRRFPRTF</sequence>
<reference evidence="3" key="1">
    <citation type="submission" date="2017-01" db="EMBL/GenBank/DDBJ databases">
        <title>Comparative genomics of anhydrobiosis in the tardigrade Hypsibius dujardini.</title>
        <authorList>
            <person name="Yoshida Y."/>
            <person name="Koutsovoulos G."/>
            <person name="Laetsch D."/>
            <person name="Stevens L."/>
            <person name="Kumar S."/>
            <person name="Horikawa D."/>
            <person name="Ishino K."/>
            <person name="Komine S."/>
            <person name="Tomita M."/>
            <person name="Blaxter M."/>
            <person name="Arakawa K."/>
        </authorList>
    </citation>
    <scope>NUCLEOTIDE SEQUENCE [LARGE SCALE GENOMIC DNA]</scope>
    <source>
        <strain evidence="3">Z151</strain>
    </source>
</reference>
<evidence type="ECO:0000313" key="3">
    <source>
        <dbReference type="Proteomes" id="UP000192578"/>
    </source>
</evidence>
<protein>
    <submittedName>
        <fullName evidence="2">Uncharacterized protein</fullName>
    </submittedName>
</protein>
<organism evidence="2 3">
    <name type="scientific">Hypsibius exemplaris</name>
    <name type="common">Freshwater tardigrade</name>
    <dbReference type="NCBI Taxonomy" id="2072580"/>
    <lineage>
        <taxon>Eukaryota</taxon>
        <taxon>Metazoa</taxon>
        <taxon>Ecdysozoa</taxon>
        <taxon>Tardigrada</taxon>
        <taxon>Eutardigrada</taxon>
        <taxon>Parachela</taxon>
        <taxon>Hypsibioidea</taxon>
        <taxon>Hypsibiidae</taxon>
        <taxon>Hypsibius</taxon>
    </lineage>
</organism>
<dbReference type="AlphaFoldDB" id="A0A1W0WND0"/>